<accession>A0ABW9RRY5</accession>
<comment type="caution">
    <text evidence="2">The sequence shown here is derived from an EMBL/GenBank/DDBJ whole genome shotgun (WGS) entry which is preliminary data.</text>
</comment>
<proteinExistence type="predicted"/>
<sequence length="222" mass="25279">MNGHTEILIRDRGHAGELLSMKLRRYEKGNAVVVGIPHGGVCVASAIAENLELPLEIMPCRKIKHPTEKAKNIGSVSHTEACIHDCPFDVPQDYIYHQMALLRHAINYQRSFYYEDAEPVSLRYKTVILVDDTLITSDTMIACLREIRKQNPLKIIVAVPVVNTEAARVINEEADDFVFLRMRNDREGLKDHYADFPVIGDEEVRELFKKIKKGKEEPATRV</sequence>
<evidence type="ECO:0000313" key="3">
    <source>
        <dbReference type="Proteomes" id="UP000798808"/>
    </source>
</evidence>
<protein>
    <recommendedName>
        <fullName evidence="1">Phosphoribosyltransferase domain-containing protein</fullName>
    </recommendedName>
</protein>
<dbReference type="SUPFAM" id="SSF53271">
    <property type="entry name" value="PRTase-like"/>
    <property type="match status" value="1"/>
</dbReference>
<dbReference type="CDD" id="cd06223">
    <property type="entry name" value="PRTases_typeI"/>
    <property type="match status" value="1"/>
</dbReference>
<dbReference type="Gene3D" id="3.30.1310.20">
    <property type="entry name" value="PRTase-like"/>
    <property type="match status" value="1"/>
</dbReference>
<dbReference type="EMBL" id="SMLW01000590">
    <property type="protein sequence ID" value="MTI26635.1"/>
    <property type="molecule type" value="Genomic_DNA"/>
</dbReference>
<evidence type="ECO:0000259" key="1">
    <source>
        <dbReference type="Pfam" id="PF00156"/>
    </source>
</evidence>
<keyword evidence="3" id="KW-1185">Reference proteome</keyword>
<feature type="domain" description="Phosphoribosyltransferase" evidence="1">
    <location>
        <begin position="16"/>
        <end position="172"/>
    </location>
</feature>
<dbReference type="Proteomes" id="UP000798808">
    <property type="component" value="Unassembled WGS sequence"/>
</dbReference>
<gene>
    <name evidence="2" type="ORF">E1163_16885</name>
</gene>
<organism evidence="2 3">
    <name type="scientific">Fulvivirga kasyanovii</name>
    <dbReference type="NCBI Taxonomy" id="396812"/>
    <lineage>
        <taxon>Bacteria</taxon>
        <taxon>Pseudomonadati</taxon>
        <taxon>Bacteroidota</taxon>
        <taxon>Cytophagia</taxon>
        <taxon>Cytophagales</taxon>
        <taxon>Fulvivirgaceae</taxon>
        <taxon>Fulvivirga</taxon>
    </lineage>
</organism>
<dbReference type="Gene3D" id="3.40.50.2020">
    <property type="match status" value="1"/>
</dbReference>
<dbReference type="InterPro" id="IPR029057">
    <property type="entry name" value="PRTase-like"/>
</dbReference>
<evidence type="ECO:0000313" key="2">
    <source>
        <dbReference type="EMBL" id="MTI26635.1"/>
    </source>
</evidence>
<dbReference type="InterPro" id="IPR000836">
    <property type="entry name" value="PRTase_dom"/>
</dbReference>
<dbReference type="Pfam" id="PF00156">
    <property type="entry name" value="Pribosyltran"/>
    <property type="match status" value="1"/>
</dbReference>
<dbReference type="RefSeq" id="WP_155173646.1">
    <property type="nucleotide sequence ID" value="NZ_BAAAFL010000053.1"/>
</dbReference>
<reference evidence="2 3" key="1">
    <citation type="submission" date="2019-02" db="EMBL/GenBank/DDBJ databases">
        <authorList>
            <person name="Goldberg S.R."/>
            <person name="Haltli B.A."/>
            <person name="Correa H."/>
            <person name="Russell K.G."/>
        </authorList>
    </citation>
    <scope>NUCLEOTIDE SEQUENCE [LARGE SCALE GENOMIC DNA]</scope>
    <source>
        <strain evidence="2 3">JCM 16186</strain>
    </source>
</reference>
<name>A0ABW9RRY5_9BACT</name>